<reference evidence="1" key="1">
    <citation type="journal article" date="2014" name="Front. Microbiol.">
        <title>High frequency of phylogenetically diverse reductive dehalogenase-homologous genes in deep subseafloor sedimentary metagenomes.</title>
        <authorList>
            <person name="Kawai M."/>
            <person name="Futagami T."/>
            <person name="Toyoda A."/>
            <person name="Takaki Y."/>
            <person name="Nishi S."/>
            <person name="Hori S."/>
            <person name="Arai W."/>
            <person name="Tsubouchi T."/>
            <person name="Morono Y."/>
            <person name="Uchiyama I."/>
            <person name="Ito T."/>
            <person name="Fujiyama A."/>
            <person name="Inagaki F."/>
            <person name="Takami H."/>
        </authorList>
    </citation>
    <scope>NUCLEOTIDE SEQUENCE</scope>
    <source>
        <strain evidence="1">Expedition CK06-06</strain>
    </source>
</reference>
<organism evidence="1">
    <name type="scientific">marine sediment metagenome</name>
    <dbReference type="NCBI Taxonomy" id="412755"/>
    <lineage>
        <taxon>unclassified sequences</taxon>
        <taxon>metagenomes</taxon>
        <taxon>ecological metagenomes</taxon>
    </lineage>
</organism>
<dbReference type="InterPro" id="IPR036691">
    <property type="entry name" value="Endo/exonu/phosph_ase_sf"/>
</dbReference>
<accession>X1LBE6</accession>
<sequence length="264" mass="29682">KNLANVLAVGNFDLACIQEVTAGEKGEWAVGDLVRELEETHNIEYRYFLSDEIGPGYGITEAFAYLYNSDVVNPELPTGKTSYAVNIEVSGRNFVRTQWRSGDFDFTLVSVHLAWGNEADREAGYEMVKSILTTTTPSQFSHDPDIIVLGDFNRFGGDMNSVTVMDFQQGDFLAPNITFFDPDFDEIEQVTKTSIQGKGVPGSNPQLLSTTVAQNKFVYDMILLQWMLVKNFLKDLIRQNITLISVLFIMMSQMNLDIKTMLKP</sequence>
<feature type="non-terminal residue" evidence="1">
    <location>
        <position position="1"/>
    </location>
</feature>
<protein>
    <recommendedName>
        <fullName evidence="2">Endonuclease/exonuclease/phosphatase domain-containing protein</fullName>
    </recommendedName>
</protein>
<proteinExistence type="predicted"/>
<gene>
    <name evidence="1" type="ORF">S06H3_03299</name>
</gene>
<dbReference type="EMBL" id="BARV01001057">
    <property type="protein sequence ID" value="GAH91443.1"/>
    <property type="molecule type" value="Genomic_DNA"/>
</dbReference>
<evidence type="ECO:0008006" key="2">
    <source>
        <dbReference type="Google" id="ProtNLM"/>
    </source>
</evidence>
<name>X1LBE6_9ZZZZ</name>
<dbReference type="AlphaFoldDB" id="X1LBE6"/>
<comment type="caution">
    <text evidence="1">The sequence shown here is derived from an EMBL/GenBank/DDBJ whole genome shotgun (WGS) entry which is preliminary data.</text>
</comment>
<dbReference type="SUPFAM" id="SSF56219">
    <property type="entry name" value="DNase I-like"/>
    <property type="match status" value="1"/>
</dbReference>
<evidence type="ECO:0000313" key="1">
    <source>
        <dbReference type="EMBL" id="GAH91443.1"/>
    </source>
</evidence>
<dbReference type="Gene3D" id="3.60.10.10">
    <property type="entry name" value="Endonuclease/exonuclease/phosphatase"/>
    <property type="match status" value="1"/>
</dbReference>